<reference evidence="2" key="1">
    <citation type="submission" date="2018-06" db="EMBL/GenBank/DDBJ databases">
        <authorList>
            <person name="Zhirakovskaya E."/>
        </authorList>
    </citation>
    <scope>NUCLEOTIDE SEQUENCE</scope>
</reference>
<dbReference type="GO" id="GO:0006935">
    <property type="term" value="P:chemotaxis"/>
    <property type="evidence" value="ECO:0007669"/>
    <property type="project" value="InterPro"/>
</dbReference>
<dbReference type="EMBL" id="UOFX01000012">
    <property type="protein sequence ID" value="VAX06462.1"/>
    <property type="molecule type" value="Genomic_DNA"/>
</dbReference>
<organism evidence="2">
    <name type="scientific">hydrothermal vent metagenome</name>
    <dbReference type="NCBI Taxonomy" id="652676"/>
    <lineage>
        <taxon>unclassified sequences</taxon>
        <taxon>metagenomes</taxon>
        <taxon>ecological metagenomes</taxon>
    </lineage>
</organism>
<dbReference type="Gene3D" id="2.40.50.180">
    <property type="entry name" value="CheA-289, Domain 4"/>
    <property type="match status" value="1"/>
</dbReference>
<sequence length="156" mass="17032">MTQANEIRAVLIPINSGLLLLPNASVAEIVGYLEPEGQVNSPDWLLGMVSWRGQEVPLVCFDSLIGKPPEKRGVRARIAICNAIGKNPPRPYIAMLAQSIPRLARVTEEVIEADPEPQELGEAVIEQVLVKGENAWIPDFDKVEPLVEMALSQTDG</sequence>
<evidence type="ECO:0000313" key="2">
    <source>
        <dbReference type="EMBL" id="VAX06462.1"/>
    </source>
</evidence>
<gene>
    <name evidence="2" type="ORF">MNBD_GAMMA26-227</name>
</gene>
<dbReference type="GO" id="GO:0007165">
    <property type="term" value="P:signal transduction"/>
    <property type="evidence" value="ECO:0007669"/>
    <property type="project" value="InterPro"/>
</dbReference>
<dbReference type="SUPFAM" id="SSF50341">
    <property type="entry name" value="CheW-like"/>
    <property type="match status" value="1"/>
</dbReference>
<dbReference type="SMART" id="SM00260">
    <property type="entry name" value="CheW"/>
    <property type="match status" value="1"/>
</dbReference>
<dbReference type="Pfam" id="PF01584">
    <property type="entry name" value="CheW"/>
    <property type="match status" value="1"/>
</dbReference>
<dbReference type="AlphaFoldDB" id="A0A3B1ARU3"/>
<dbReference type="InterPro" id="IPR036061">
    <property type="entry name" value="CheW-like_dom_sf"/>
</dbReference>
<proteinExistence type="predicted"/>
<dbReference type="InterPro" id="IPR002545">
    <property type="entry name" value="CheW-lke_dom"/>
</dbReference>
<dbReference type="PROSITE" id="PS50851">
    <property type="entry name" value="CHEW"/>
    <property type="match status" value="1"/>
</dbReference>
<protein>
    <recommendedName>
        <fullName evidence="1">CheW-like domain-containing protein</fullName>
    </recommendedName>
</protein>
<dbReference type="Gene3D" id="2.30.30.40">
    <property type="entry name" value="SH3 Domains"/>
    <property type="match status" value="1"/>
</dbReference>
<evidence type="ECO:0000259" key="1">
    <source>
        <dbReference type="PROSITE" id="PS50851"/>
    </source>
</evidence>
<accession>A0A3B1ARU3</accession>
<feature type="domain" description="CheW-like" evidence="1">
    <location>
        <begin position="6"/>
        <end position="149"/>
    </location>
</feature>
<name>A0A3B1ARU3_9ZZZZ</name>